<name>J9BYR8_9ZZZZ</name>
<sequence>MFGFGKAAELNKREQALIAREKELIEREKIVHRGEDALREWEEKAQKHFLFLQQREQEINKRELFAEAKLNELAIQQEQFAIEKANFFNGKQREANKILHKAKMDAQKIQEQAYRQGIYKGRLEGLTSGMKDYRQLERERDAATK</sequence>
<proteinExistence type="predicted"/>
<organism evidence="1">
    <name type="scientific">gut metagenome</name>
    <dbReference type="NCBI Taxonomy" id="749906"/>
    <lineage>
        <taxon>unclassified sequences</taxon>
        <taxon>metagenomes</taxon>
        <taxon>organismal metagenomes</taxon>
    </lineage>
</organism>
<dbReference type="EMBL" id="AMCI01007389">
    <property type="protein sequence ID" value="EJW92715.1"/>
    <property type="molecule type" value="Genomic_DNA"/>
</dbReference>
<comment type="caution">
    <text evidence="1">The sequence shown here is derived from an EMBL/GenBank/DDBJ whole genome shotgun (WGS) entry which is preliminary data.</text>
</comment>
<accession>J9BYR8</accession>
<gene>
    <name evidence="1" type="ORF">EVA_19178</name>
</gene>
<feature type="non-terminal residue" evidence="1">
    <location>
        <position position="145"/>
    </location>
</feature>
<evidence type="ECO:0000313" key="1">
    <source>
        <dbReference type="EMBL" id="EJW92715.1"/>
    </source>
</evidence>
<protein>
    <submittedName>
        <fullName evidence="1">Uncharacterized protein</fullName>
    </submittedName>
</protein>
<reference evidence="1" key="1">
    <citation type="journal article" date="2012" name="PLoS ONE">
        <title>Gene sets for utilization of primary and secondary nutrition supplies in the distal gut of endangered iberian lynx.</title>
        <authorList>
            <person name="Alcaide M."/>
            <person name="Messina E."/>
            <person name="Richter M."/>
            <person name="Bargiela R."/>
            <person name="Peplies J."/>
            <person name="Huws S.A."/>
            <person name="Newbold C.J."/>
            <person name="Golyshin P.N."/>
            <person name="Simon M.A."/>
            <person name="Lopez G."/>
            <person name="Yakimov M.M."/>
            <person name="Ferrer M."/>
        </authorList>
    </citation>
    <scope>NUCLEOTIDE SEQUENCE</scope>
</reference>
<dbReference type="AlphaFoldDB" id="J9BYR8"/>